<proteinExistence type="predicted"/>
<organism evidence="2 3">
    <name type="scientific">Eumeta variegata</name>
    <name type="common">Bagworm moth</name>
    <name type="synonym">Eumeta japonica</name>
    <dbReference type="NCBI Taxonomy" id="151549"/>
    <lineage>
        <taxon>Eukaryota</taxon>
        <taxon>Metazoa</taxon>
        <taxon>Ecdysozoa</taxon>
        <taxon>Arthropoda</taxon>
        <taxon>Hexapoda</taxon>
        <taxon>Insecta</taxon>
        <taxon>Pterygota</taxon>
        <taxon>Neoptera</taxon>
        <taxon>Endopterygota</taxon>
        <taxon>Lepidoptera</taxon>
        <taxon>Glossata</taxon>
        <taxon>Ditrysia</taxon>
        <taxon>Tineoidea</taxon>
        <taxon>Psychidae</taxon>
        <taxon>Oiketicinae</taxon>
        <taxon>Eumeta</taxon>
    </lineage>
</organism>
<protein>
    <submittedName>
        <fullName evidence="2">Uncharacterized protein</fullName>
    </submittedName>
</protein>
<keyword evidence="3" id="KW-1185">Reference proteome</keyword>
<evidence type="ECO:0000313" key="3">
    <source>
        <dbReference type="Proteomes" id="UP000299102"/>
    </source>
</evidence>
<name>A0A4C1XK43_EUMVA</name>
<gene>
    <name evidence="2" type="ORF">EVAR_45693_1</name>
</gene>
<feature type="compositionally biased region" description="Polar residues" evidence="1">
    <location>
        <begin position="1"/>
        <end position="12"/>
    </location>
</feature>
<dbReference type="AlphaFoldDB" id="A0A4C1XK43"/>
<sequence length="160" mass="18138">MEPESRPNSACGQRSPGRFPKGQNILRVTRTLCKMRSRQERVASYTARTIKDNGRAGARPAASTHYHRVPFTSPFYLELEAECIMHPLHHMIYARRIAAELRVFERKNRIVFGNIVMTHPGSGGSCVANGGAAARSRGELAFLFFSDETQKVTRHTFYRR</sequence>
<accession>A0A4C1XK43</accession>
<dbReference type="EMBL" id="BGZK01000871">
    <property type="protein sequence ID" value="GBP63533.1"/>
    <property type="molecule type" value="Genomic_DNA"/>
</dbReference>
<dbReference type="Proteomes" id="UP000299102">
    <property type="component" value="Unassembled WGS sequence"/>
</dbReference>
<evidence type="ECO:0000256" key="1">
    <source>
        <dbReference type="SAM" id="MobiDB-lite"/>
    </source>
</evidence>
<comment type="caution">
    <text evidence="2">The sequence shown here is derived from an EMBL/GenBank/DDBJ whole genome shotgun (WGS) entry which is preliminary data.</text>
</comment>
<feature type="region of interest" description="Disordered" evidence="1">
    <location>
        <begin position="1"/>
        <end position="21"/>
    </location>
</feature>
<reference evidence="2 3" key="1">
    <citation type="journal article" date="2019" name="Commun. Biol.">
        <title>The bagworm genome reveals a unique fibroin gene that provides high tensile strength.</title>
        <authorList>
            <person name="Kono N."/>
            <person name="Nakamura H."/>
            <person name="Ohtoshi R."/>
            <person name="Tomita M."/>
            <person name="Numata K."/>
            <person name="Arakawa K."/>
        </authorList>
    </citation>
    <scope>NUCLEOTIDE SEQUENCE [LARGE SCALE GENOMIC DNA]</scope>
</reference>
<evidence type="ECO:0000313" key="2">
    <source>
        <dbReference type="EMBL" id="GBP63533.1"/>
    </source>
</evidence>